<evidence type="ECO:0000256" key="5">
    <source>
        <dbReference type="ARBA" id="ARBA00022679"/>
    </source>
</evidence>
<sequence length="184" mass="21255">MIIPNEEKNIVLIGFMGVGKTTIGLHLAKKLLRDFVDVDQEIEKQHQMPISQIFKTLGEQRFRQMEKDYIVQLCDSSRLKVVSLGGGAFMQDEIRSACLSSSIVIFLDLAWDSWKDRIHLLMDNRPVLQEKSLEEIQELYHSRLQAYSLNHSRVCTDGLKPEEIADRIIDTLKSEYEINVPIHE</sequence>
<evidence type="ECO:0000256" key="6">
    <source>
        <dbReference type="ARBA" id="ARBA00022741"/>
    </source>
</evidence>
<comment type="pathway">
    <text evidence="1 11">Metabolic intermediate biosynthesis; chorismate biosynthesis; chorismate from D-erythrose 4-phosphate and phosphoenolpyruvate: step 5/7.</text>
</comment>
<keyword evidence="8 11" id="KW-0067">ATP-binding</keyword>
<dbReference type="PANTHER" id="PTHR21087">
    <property type="entry name" value="SHIKIMATE KINASE"/>
    <property type="match status" value="1"/>
</dbReference>
<dbReference type="GO" id="GO:0000287">
    <property type="term" value="F:magnesium ion binding"/>
    <property type="evidence" value="ECO:0007669"/>
    <property type="project" value="UniProtKB-UniRule"/>
</dbReference>
<dbReference type="InterPro" id="IPR023000">
    <property type="entry name" value="Shikimate_kinase_CS"/>
</dbReference>
<evidence type="ECO:0000313" key="12">
    <source>
        <dbReference type="EMBL" id="QJD84615.1"/>
    </source>
</evidence>
<keyword evidence="5 11" id="KW-0808">Transferase</keyword>
<dbReference type="EC" id="2.7.1.71" evidence="3 11"/>
<dbReference type="AlphaFoldDB" id="A0A7Z2VKT7"/>
<feature type="binding site" evidence="11">
    <location>
        <begin position="17"/>
        <end position="22"/>
    </location>
    <ligand>
        <name>ATP</name>
        <dbReference type="ChEBI" id="CHEBI:30616"/>
    </ligand>
</feature>
<comment type="caution">
    <text evidence="11">Lacks conserved residue(s) required for the propagation of feature annotation.</text>
</comment>
<dbReference type="GO" id="GO:0004765">
    <property type="term" value="F:shikimate kinase activity"/>
    <property type="evidence" value="ECO:0007669"/>
    <property type="project" value="UniProtKB-UniRule"/>
</dbReference>
<keyword evidence="11" id="KW-0963">Cytoplasm</keyword>
<comment type="catalytic activity">
    <reaction evidence="10 11">
        <text>shikimate + ATP = 3-phosphoshikimate + ADP + H(+)</text>
        <dbReference type="Rhea" id="RHEA:13121"/>
        <dbReference type="ChEBI" id="CHEBI:15378"/>
        <dbReference type="ChEBI" id="CHEBI:30616"/>
        <dbReference type="ChEBI" id="CHEBI:36208"/>
        <dbReference type="ChEBI" id="CHEBI:145989"/>
        <dbReference type="ChEBI" id="CHEBI:456216"/>
        <dbReference type="EC" id="2.7.1.71"/>
    </reaction>
</comment>
<dbReference type="GO" id="GO:0009423">
    <property type="term" value="P:chorismate biosynthetic process"/>
    <property type="evidence" value="ECO:0007669"/>
    <property type="project" value="UniProtKB-UniRule"/>
</dbReference>
<keyword evidence="4 11" id="KW-0028">Amino-acid biosynthesis</keyword>
<dbReference type="InterPro" id="IPR031322">
    <property type="entry name" value="Shikimate/glucono_kinase"/>
</dbReference>
<dbReference type="PANTHER" id="PTHR21087:SF16">
    <property type="entry name" value="SHIKIMATE KINASE 1, CHLOROPLASTIC"/>
    <property type="match status" value="1"/>
</dbReference>
<dbReference type="InterPro" id="IPR027417">
    <property type="entry name" value="P-loop_NTPase"/>
</dbReference>
<proteinExistence type="inferred from homology"/>
<evidence type="ECO:0000256" key="4">
    <source>
        <dbReference type="ARBA" id="ARBA00022605"/>
    </source>
</evidence>
<dbReference type="GO" id="GO:0008652">
    <property type="term" value="P:amino acid biosynthetic process"/>
    <property type="evidence" value="ECO:0007669"/>
    <property type="project" value="UniProtKB-KW"/>
</dbReference>
<dbReference type="UniPathway" id="UPA00053">
    <property type="reaction ID" value="UER00088"/>
</dbReference>
<evidence type="ECO:0000256" key="10">
    <source>
        <dbReference type="ARBA" id="ARBA00048567"/>
    </source>
</evidence>
<dbReference type="Pfam" id="PF01202">
    <property type="entry name" value="SKI"/>
    <property type="match status" value="1"/>
</dbReference>
<comment type="function">
    <text evidence="11">Catalyzes the specific phosphorylation of the 3-hydroxyl group of shikimic acid using ATP as a cosubstrate.</text>
</comment>
<evidence type="ECO:0000256" key="9">
    <source>
        <dbReference type="ARBA" id="ARBA00023141"/>
    </source>
</evidence>
<keyword evidence="13" id="KW-1185">Reference proteome</keyword>
<accession>A0A7Z2VKT7</accession>
<gene>
    <name evidence="11" type="primary">aroK</name>
    <name evidence="12" type="ORF">HH215_16465</name>
</gene>
<feature type="binding site" evidence="11">
    <location>
        <position position="21"/>
    </location>
    <ligand>
        <name>Mg(2+)</name>
        <dbReference type="ChEBI" id="CHEBI:18420"/>
    </ligand>
</feature>
<keyword evidence="9 11" id="KW-0057">Aromatic amino acid biosynthesis</keyword>
<name>A0A7Z2VKT7_9BACL</name>
<dbReference type="InterPro" id="IPR000623">
    <property type="entry name" value="Shikimate_kinase/TSH1"/>
</dbReference>
<organism evidence="12 13">
    <name type="scientific">Cohnella herbarum</name>
    <dbReference type="NCBI Taxonomy" id="2728023"/>
    <lineage>
        <taxon>Bacteria</taxon>
        <taxon>Bacillati</taxon>
        <taxon>Bacillota</taxon>
        <taxon>Bacilli</taxon>
        <taxon>Bacillales</taxon>
        <taxon>Paenibacillaceae</taxon>
        <taxon>Cohnella</taxon>
    </lineage>
</organism>
<reference evidence="12 13" key="1">
    <citation type="submission" date="2020-04" db="EMBL/GenBank/DDBJ databases">
        <title>Genome sequencing of novel species.</title>
        <authorList>
            <person name="Heo J."/>
            <person name="Kim S.-J."/>
            <person name="Kim J.-S."/>
            <person name="Hong S.-B."/>
            <person name="Kwon S.-W."/>
        </authorList>
    </citation>
    <scope>NUCLEOTIDE SEQUENCE [LARGE SCALE GENOMIC DNA]</scope>
    <source>
        <strain evidence="12 13">MFER-1</strain>
    </source>
</reference>
<evidence type="ECO:0000256" key="2">
    <source>
        <dbReference type="ARBA" id="ARBA00006997"/>
    </source>
</evidence>
<evidence type="ECO:0000256" key="8">
    <source>
        <dbReference type="ARBA" id="ARBA00022840"/>
    </source>
</evidence>
<keyword evidence="6 11" id="KW-0547">Nucleotide-binding</keyword>
<dbReference type="PROSITE" id="PS01128">
    <property type="entry name" value="SHIKIMATE_KINASE"/>
    <property type="match status" value="1"/>
</dbReference>
<dbReference type="Gene3D" id="3.40.50.300">
    <property type="entry name" value="P-loop containing nucleotide triphosphate hydrolases"/>
    <property type="match status" value="1"/>
</dbReference>
<evidence type="ECO:0000256" key="1">
    <source>
        <dbReference type="ARBA" id="ARBA00004842"/>
    </source>
</evidence>
<feature type="binding site" evidence="11">
    <location>
        <position position="143"/>
    </location>
    <ligand>
        <name>substrate</name>
    </ligand>
</feature>
<evidence type="ECO:0000256" key="3">
    <source>
        <dbReference type="ARBA" id="ARBA00012154"/>
    </source>
</evidence>
<dbReference type="GO" id="GO:0005829">
    <property type="term" value="C:cytosol"/>
    <property type="evidence" value="ECO:0007669"/>
    <property type="project" value="TreeGrafter"/>
</dbReference>
<evidence type="ECO:0000313" key="13">
    <source>
        <dbReference type="Proteomes" id="UP000502248"/>
    </source>
</evidence>
<evidence type="ECO:0000256" key="11">
    <source>
        <dbReference type="HAMAP-Rule" id="MF_00109"/>
    </source>
</evidence>
<feature type="binding site" evidence="11">
    <location>
        <position position="125"/>
    </location>
    <ligand>
        <name>ATP</name>
        <dbReference type="ChEBI" id="CHEBI:30616"/>
    </ligand>
</feature>
<comment type="subunit">
    <text evidence="11">Monomer.</text>
</comment>
<dbReference type="EMBL" id="CP051680">
    <property type="protein sequence ID" value="QJD84615.1"/>
    <property type="molecule type" value="Genomic_DNA"/>
</dbReference>
<dbReference type="KEGG" id="cheb:HH215_16465"/>
<dbReference type="GO" id="GO:0005524">
    <property type="term" value="F:ATP binding"/>
    <property type="evidence" value="ECO:0007669"/>
    <property type="project" value="UniProtKB-UniRule"/>
</dbReference>
<keyword evidence="7 11" id="KW-0418">Kinase</keyword>
<comment type="subcellular location">
    <subcellularLocation>
        <location evidence="11">Cytoplasm</location>
    </subcellularLocation>
</comment>
<dbReference type="CDD" id="cd00464">
    <property type="entry name" value="SK"/>
    <property type="match status" value="1"/>
</dbReference>
<dbReference type="GO" id="GO:0009073">
    <property type="term" value="P:aromatic amino acid family biosynthetic process"/>
    <property type="evidence" value="ECO:0007669"/>
    <property type="project" value="UniProtKB-KW"/>
</dbReference>
<feature type="binding site" evidence="11">
    <location>
        <position position="63"/>
    </location>
    <ligand>
        <name>substrate</name>
    </ligand>
</feature>
<comment type="cofactor">
    <cofactor evidence="11">
        <name>Mg(2+)</name>
        <dbReference type="ChEBI" id="CHEBI:18420"/>
    </cofactor>
    <text evidence="11">Binds 1 Mg(2+) ion per subunit.</text>
</comment>
<evidence type="ECO:0000256" key="7">
    <source>
        <dbReference type="ARBA" id="ARBA00022777"/>
    </source>
</evidence>
<dbReference type="Proteomes" id="UP000502248">
    <property type="component" value="Chromosome"/>
</dbReference>
<keyword evidence="11" id="KW-0460">Magnesium</keyword>
<keyword evidence="11" id="KW-0479">Metal-binding</keyword>
<dbReference type="PRINTS" id="PR01100">
    <property type="entry name" value="SHIKIMTKNASE"/>
</dbReference>
<feature type="binding site" evidence="11">
    <location>
        <position position="39"/>
    </location>
    <ligand>
        <name>substrate</name>
    </ligand>
</feature>
<dbReference type="HAMAP" id="MF_00109">
    <property type="entry name" value="Shikimate_kinase"/>
    <property type="match status" value="1"/>
</dbReference>
<protein>
    <recommendedName>
        <fullName evidence="3 11">Shikimate kinase</fullName>
        <shortName evidence="11">SK</shortName>
        <ecNumber evidence="3 11">2.7.1.71</ecNumber>
    </recommendedName>
</protein>
<feature type="binding site" evidence="11">
    <location>
        <position position="86"/>
    </location>
    <ligand>
        <name>substrate</name>
    </ligand>
</feature>
<dbReference type="SUPFAM" id="SSF52540">
    <property type="entry name" value="P-loop containing nucleoside triphosphate hydrolases"/>
    <property type="match status" value="1"/>
</dbReference>
<comment type="similarity">
    <text evidence="2 11">Belongs to the shikimate kinase family.</text>
</comment>